<evidence type="ECO:0000313" key="3">
    <source>
        <dbReference type="Proteomes" id="UP000054516"/>
    </source>
</evidence>
<dbReference type="AlphaFoldDB" id="A0A1W2TI33"/>
<dbReference type="Proteomes" id="UP000054516">
    <property type="component" value="Unassembled WGS sequence"/>
</dbReference>
<dbReference type="EMBL" id="DF977473">
    <property type="protein sequence ID" value="GAP87808.2"/>
    <property type="molecule type" value="Genomic_DNA"/>
</dbReference>
<sequence length="425" mass="46600">MGAYIAAARDKTTHDRRTDRIAWFHLPADPGTPAYISRDITGRLLASNRTSIQLDVEAIRSWHRRCYLNYPKYRITLPGSETLDDTEGELQLPNGEMHHPIVSVLQDTYSDDAIHRCLRDIAANLGANYLTVAVTRTHNNGGLFGEFKKKDLAGVTRLLDRDRDGLQKEYSYLQCTGGRMPSARAICSGGLGCETGNRKSLTGDDVKFIGDDEDGEEWDTAEKPGLPGRALGSRAGEYGRAVAARQDGGQGTTRHQSSTPAAPPSPRRPVTLPWASMGSTIRATAGDGRRYGLRRREMWRPGSRRPGTVAGWGVWVGLGRTPPDLQTDAAASMGGEGHLVFPSRHGVWAKERVHRGWLTPGAGSARASRLAKVLYLRRVQRPPPGFAPKRGGGGECYERVGIGRLFGDEVDVRHAVTDKSRMWLV</sequence>
<keyword evidence="3" id="KW-1185">Reference proteome</keyword>
<proteinExistence type="predicted"/>
<dbReference type="OrthoDB" id="4161196at2759"/>
<name>A0A1W2TI33_ROSNE</name>
<evidence type="ECO:0000313" key="2">
    <source>
        <dbReference type="EMBL" id="GAP87808.2"/>
    </source>
</evidence>
<gene>
    <name evidence="2" type="ORF">SAMD00023353_2801510</name>
</gene>
<accession>A0A1W2TI33</accession>
<evidence type="ECO:0000256" key="1">
    <source>
        <dbReference type="SAM" id="MobiDB-lite"/>
    </source>
</evidence>
<feature type="region of interest" description="Disordered" evidence="1">
    <location>
        <begin position="210"/>
        <end position="273"/>
    </location>
</feature>
<protein>
    <submittedName>
        <fullName evidence="2">Uncharacterized protein</fullName>
    </submittedName>
</protein>
<organism evidence="2">
    <name type="scientific">Rosellinia necatrix</name>
    <name type="common">White root-rot fungus</name>
    <dbReference type="NCBI Taxonomy" id="77044"/>
    <lineage>
        <taxon>Eukaryota</taxon>
        <taxon>Fungi</taxon>
        <taxon>Dikarya</taxon>
        <taxon>Ascomycota</taxon>
        <taxon>Pezizomycotina</taxon>
        <taxon>Sordariomycetes</taxon>
        <taxon>Xylariomycetidae</taxon>
        <taxon>Xylariales</taxon>
        <taxon>Xylariaceae</taxon>
        <taxon>Rosellinia</taxon>
    </lineage>
</organism>
<reference evidence="2" key="1">
    <citation type="submission" date="2016-03" db="EMBL/GenBank/DDBJ databases">
        <title>Draft genome sequence of Rosellinia necatrix.</title>
        <authorList>
            <person name="Kanematsu S."/>
        </authorList>
    </citation>
    <scope>NUCLEOTIDE SEQUENCE [LARGE SCALE GENOMIC DNA]</scope>
    <source>
        <strain evidence="2">W97</strain>
    </source>
</reference>